<sequence>MFAATNDPIDPIKQIGDDATATFENDPKFIEPTPGSEGSSDNVEEQQALHARDTDDSADSDAELENDGELDDDADDIDLGADEDALYREKEDDIDTDRLVASAMHVFSHHAAAMTDQLLHGASR</sequence>
<dbReference type="Proteomes" id="UP001596391">
    <property type="component" value="Unassembled WGS sequence"/>
</dbReference>
<evidence type="ECO:0000313" key="2">
    <source>
        <dbReference type="EMBL" id="MFC6646560.1"/>
    </source>
</evidence>
<reference evidence="3" key="1">
    <citation type="journal article" date="2019" name="Int. J. Syst. Evol. Microbiol.">
        <title>The Global Catalogue of Microorganisms (GCM) 10K type strain sequencing project: providing services to taxonomists for standard genome sequencing and annotation.</title>
        <authorList>
            <consortium name="The Broad Institute Genomics Platform"/>
            <consortium name="The Broad Institute Genome Sequencing Center for Infectious Disease"/>
            <person name="Wu L."/>
            <person name="Ma J."/>
        </authorList>
    </citation>
    <scope>NUCLEOTIDE SEQUENCE [LARGE SCALE GENOMIC DNA]</scope>
    <source>
        <strain evidence="3">CGMCC 1.16026</strain>
    </source>
</reference>
<accession>A0ABW1ZC87</accession>
<name>A0ABW1ZC87_9BACT</name>
<feature type="compositionally biased region" description="Acidic residues" evidence="1">
    <location>
        <begin position="56"/>
        <end position="84"/>
    </location>
</feature>
<evidence type="ECO:0000256" key="1">
    <source>
        <dbReference type="SAM" id="MobiDB-lite"/>
    </source>
</evidence>
<evidence type="ECO:0000313" key="3">
    <source>
        <dbReference type="Proteomes" id="UP001596391"/>
    </source>
</evidence>
<feature type="region of interest" description="Disordered" evidence="1">
    <location>
        <begin position="1"/>
        <end position="94"/>
    </location>
</feature>
<protein>
    <submittedName>
        <fullName evidence="2">Uncharacterized protein</fullName>
    </submittedName>
</protein>
<proteinExistence type="predicted"/>
<gene>
    <name evidence="2" type="ORF">ACFQBQ_13380</name>
</gene>
<dbReference type="EMBL" id="JBHSWI010000001">
    <property type="protein sequence ID" value="MFC6646560.1"/>
    <property type="molecule type" value="Genomic_DNA"/>
</dbReference>
<comment type="caution">
    <text evidence="2">The sequence shown here is derived from an EMBL/GenBank/DDBJ whole genome shotgun (WGS) entry which is preliminary data.</text>
</comment>
<organism evidence="2 3">
    <name type="scientific">Granulicella cerasi</name>
    <dbReference type="NCBI Taxonomy" id="741063"/>
    <lineage>
        <taxon>Bacteria</taxon>
        <taxon>Pseudomonadati</taxon>
        <taxon>Acidobacteriota</taxon>
        <taxon>Terriglobia</taxon>
        <taxon>Terriglobales</taxon>
        <taxon>Acidobacteriaceae</taxon>
        <taxon>Granulicella</taxon>
    </lineage>
</organism>
<keyword evidence="3" id="KW-1185">Reference proteome</keyword>
<dbReference type="RefSeq" id="WP_263370215.1">
    <property type="nucleotide sequence ID" value="NZ_JAGSYD010000001.1"/>
</dbReference>